<protein>
    <recommendedName>
        <fullName evidence="1">glycine--tRNA ligase</fullName>
        <ecNumber evidence="1">6.1.1.14</ecNumber>
    </recommendedName>
</protein>
<keyword evidence="10" id="KW-1185">Reference proteome</keyword>
<dbReference type="Pfam" id="PF00587">
    <property type="entry name" value="tRNA-synt_2b"/>
    <property type="match status" value="1"/>
</dbReference>
<keyword evidence="2" id="KW-0963">Cytoplasm</keyword>
<dbReference type="SUPFAM" id="SSF52954">
    <property type="entry name" value="Class II aaRS ABD-related"/>
    <property type="match status" value="1"/>
</dbReference>
<organism evidence="9 10">
    <name type="scientific">Triparma columacea</name>
    <dbReference type="NCBI Taxonomy" id="722753"/>
    <lineage>
        <taxon>Eukaryota</taxon>
        <taxon>Sar</taxon>
        <taxon>Stramenopiles</taxon>
        <taxon>Ochrophyta</taxon>
        <taxon>Bolidophyceae</taxon>
        <taxon>Parmales</taxon>
        <taxon>Triparmaceae</taxon>
        <taxon>Triparma</taxon>
    </lineage>
</organism>
<dbReference type="InterPro" id="IPR002315">
    <property type="entry name" value="tRNA-synt_gly"/>
</dbReference>
<dbReference type="GO" id="GO:0004820">
    <property type="term" value="F:glycine-tRNA ligase activity"/>
    <property type="evidence" value="ECO:0007669"/>
    <property type="project" value="UniProtKB-EC"/>
</dbReference>
<keyword evidence="6" id="KW-0648">Protein biosynthesis</keyword>
<dbReference type="FunFam" id="3.40.50.800:FF:000002">
    <property type="entry name" value="Glycine--tRNA ligase"/>
    <property type="match status" value="1"/>
</dbReference>
<dbReference type="PANTHER" id="PTHR10745:SF8">
    <property type="entry name" value="DNA POLYMERASE SUBUNIT GAMMA-2, MITOCHONDRIAL"/>
    <property type="match status" value="1"/>
</dbReference>
<dbReference type="AlphaFoldDB" id="A0A9W7GDJ0"/>
<dbReference type="InterPro" id="IPR045864">
    <property type="entry name" value="aa-tRNA-synth_II/BPL/LPL"/>
</dbReference>
<keyword evidence="7" id="KW-0030">Aminoacyl-tRNA synthetase</keyword>
<keyword evidence="3" id="KW-0436">Ligase</keyword>
<dbReference type="GO" id="GO:0006264">
    <property type="term" value="P:mitochondrial DNA replication"/>
    <property type="evidence" value="ECO:0007669"/>
    <property type="project" value="TreeGrafter"/>
</dbReference>
<evidence type="ECO:0000256" key="5">
    <source>
        <dbReference type="ARBA" id="ARBA00022840"/>
    </source>
</evidence>
<dbReference type="GO" id="GO:0006426">
    <property type="term" value="P:glycyl-tRNA aminoacylation"/>
    <property type="evidence" value="ECO:0007669"/>
    <property type="project" value="InterPro"/>
</dbReference>
<evidence type="ECO:0000256" key="7">
    <source>
        <dbReference type="ARBA" id="ARBA00023146"/>
    </source>
</evidence>
<dbReference type="PRINTS" id="PR01043">
    <property type="entry name" value="TRNASYNTHGLY"/>
</dbReference>
<dbReference type="OrthoDB" id="57698at2759"/>
<dbReference type="InterPro" id="IPR004154">
    <property type="entry name" value="Anticodon-bd"/>
</dbReference>
<evidence type="ECO:0000256" key="6">
    <source>
        <dbReference type="ARBA" id="ARBA00022917"/>
    </source>
</evidence>
<feature type="domain" description="Aminoacyl-transfer RNA synthetases class-II family profile" evidence="8">
    <location>
        <begin position="171"/>
        <end position="394"/>
    </location>
</feature>
<dbReference type="Gene3D" id="3.30.930.10">
    <property type="entry name" value="Bira Bifunctional Protein, Domain 2"/>
    <property type="match status" value="1"/>
</dbReference>
<dbReference type="InterPro" id="IPR027031">
    <property type="entry name" value="Gly-tRNA_synthase/POLG2"/>
</dbReference>
<evidence type="ECO:0000256" key="2">
    <source>
        <dbReference type="ARBA" id="ARBA00022490"/>
    </source>
</evidence>
<dbReference type="CDD" id="cd00858">
    <property type="entry name" value="GlyRS_anticodon"/>
    <property type="match status" value="1"/>
</dbReference>
<dbReference type="GO" id="GO:0005739">
    <property type="term" value="C:mitochondrion"/>
    <property type="evidence" value="ECO:0007669"/>
    <property type="project" value="TreeGrafter"/>
</dbReference>
<dbReference type="SUPFAM" id="SSF55681">
    <property type="entry name" value="Class II aaRS and biotin synthetases"/>
    <property type="match status" value="1"/>
</dbReference>
<evidence type="ECO:0000313" key="10">
    <source>
        <dbReference type="Proteomes" id="UP001165065"/>
    </source>
</evidence>
<dbReference type="GO" id="GO:0044281">
    <property type="term" value="P:small molecule metabolic process"/>
    <property type="evidence" value="ECO:0007669"/>
    <property type="project" value="UniProtKB-ARBA"/>
</dbReference>
<evidence type="ECO:0000256" key="3">
    <source>
        <dbReference type="ARBA" id="ARBA00022598"/>
    </source>
</evidence>
<dbReference type="NCBIfam" id="TIGR00389">
    <property type="entry name" value="glyS_dimeric"/>
    <property type="match status" value="1"/>
</dbReference>
<keyword evidence="5" id="KW-0067">ATP-binding</keyword>
<dbReference type="InterPro" id="IPR006195">
    <property type="entry name" value="aa-tRNA-synth_II"/>
</dbReference>
<dbReference type="PROSITE" id="PS50862">
    <property type="entry name" value="AA_TRNA_LIGASE_II"/>
    <property type="match status" value="1"/>
</dbReference>
<name>A0A9W7GDJ0_9STRA</name>
<dbReference type="InterPro" id="IPR002314">
    <property type="entry name" value="aa-tRNA-synt_IIb"/>
</dbReference>
<dbReference type="EMBL" id="BRYA01000204">
    <property type="protein sequence ID" value="GMI44071.1"/>
    <property type="molecule type" value="Genomic_DNA"/>
</dbReference>
<evidence type="ECO:0000313" key="9">
    <source>
        <dbReference type="EMBL" id="GMI44071.1"/>
    </source>
</evidence>
<dbReference type="PANTHER" id="PTHR10745">
    <property type="entry name" value="GLYCYL-TRNA SYNTHETASE/DNA POLYMERASE SUBUNIT GAMMA-2"/>
    <property type="match status" value="1"/>
</dbReference>
<dbReference type="Gene3D" id="3.40.50.800">
    <property type="entry name" value="Anticodon-binding domain"/>
    <property type="match status" value="1"/>
</dbReference>
<dbReference type="Proteomes" id="UP001165065">
    <property type="component" value="Unassembled WGS sequence"/>
</dbReference>
<dbReference type="InterPro" id="IPR036621">
    <property type="entry name" value="Anticodon-bd_dom_sf"/>
</dbReference>
<evidence type="ECO:0000256" key="1">
    <source>
        <dbReference type="ARBA" id="ARBA00012829"/>
    </source>
</evidence>
<accession>A0A9W7GDJ0</accession>
<evidence type="ECO:0000259" key="8">
    <source>
        <dbReference type="PROSITE" id="PS50862"/>
    </source>
</evidence>
<proteinExistence type="predicted"/>
<evidence type="ECO:0000256" key="4">
    <source>
        <dbReference type="ARBA" id="ARBA00022741"/>
    </source>
</evidence>
<dbReference type="Pfam" id="PF03129">
    <property type="entry name" value="HGTP_anticodon"/>
    <property type="match status" value="1"/>
</dbReference>
<gene>
    <name evidence="9" type="ORF">TrCOL_g2873</name>
</gene>
<dbReference type="NCBIfam" id="NF003211">
    <property type="entry name" value="PRK04173.1"/>
    <property type="match status" value="1"/>
</dbReference>
<comment type="caution">
    <text evidence="9">The sequence shown here is derived from an EMBL/GenBank/DDBJ whole genome shotgun (WGS) entry which is preliminary data.</text>
</comment>
<keyword evidence="4" id="KW-0547">Nucleotide-binding</keyword>
<dbReference type="GO" id="GO:0005524">
    <property type="term" value="F:ATP binding"/>
    <property type="evidence" value="ECO:0007669"/>
    <property type="project" value="UniProtKB-KW"/>
</dbReference>
<reference evidence="10" key="1">
    <citation type="journal article" date="2023" name="Commun. Biol.">
        <title>Genome analysis of Parmales, the sister group of diatoms, reveals the evolutionary specialization of diatoms from phago-mixotrophs to photoautotrophs.</title>
        <authorList>
            <person name="Ban H."/>
            <person name="Sato S."/>
            <person name="Yoshikawa S."/>
            <person name="Yamada K."/>
            <person name="Nakamura Y."/>
            <person name="Ichinomiya M."/>
            <person name="Sato N."/>
            <person name="Blanc-Mathieu R."/>
            <person name="Endo H."/>
            <person name="Kuwata A."/>
            <person name="Ogata H."/>
        </authorList>
    </citation>
    <scope>NUCLEOTIDE SEQUENCE [LARGE SCALE GENOMIC DNA]</scope>
</reference>
<dbReference type="EC" id="6.1.1.14" evidence="1"/>
<sequence length="497" mass="56095">MEDIVSLCKRRGFVIQSSELYGGYGGFYDYGHLGVEVKRNIKDHWWRTFVQSRDDVVGLDSSIIANPKIWESSGHVGGFSDPMVDCKETKLRFRADQVFWSPVVVDGNIVTYVSVHEDSPESMKKEGKKMAKKLLKEMDMKGADYDDFSFKDLTEATEEEMSKIPSPATGTPTLTMPRDFNLMFETSVGAQTDSASKGYLRPETAQGIFVNFKNVQGPARMKVPFGIAQIGKAFRNEITPRNFIFRSREFEQMEIEYFIQPGEGWADSHKAWLSDSKDFLLSLGLRPSLLGWDVHEGDGLAHYANACTDVTFRFPFGVSELMGIAARGDYDLQAHTAGSGKSLEYFDESTKEKYVPHVIEPSLGVDRVFLAIMCSAYAEDEVGGEKRNFLKFHPRVAPVKAAVLPLVKNKEELVGVARELYDKLKMRWNVDFDTGGAIGRRYRRQDEVGTPFCITVDFDTIEKEGKEVTVRFRDTTEQIKMCIDDVPAFLSKEVDGF</sequence>